<organism evidence="1">
    <name type="scientific">Anguilla anguilla</name>
    <name type="common">European freshwater eel</name>
    <name type="synonym">Muraena anguilla</name>
    <dbReference type="NCBI Taxonomy" id="7936"/>
    <lineage>
        <taxon>Eukaryota</taxon>
        <taxon>Metazoa</taxon>
        <taxon>Chordata</taxon>
        <taxon>Craniata</taxon>
        <taxon>Vertebrata</taxon>
        <taxon>Euteleostomi</taxon>
        <taxon>Actinopterygii</taxon>
        <taxon>Neopterygii</taxon>
        <taxon>Teleostei</taxon>
        <taxon>Anguilliformes</taxon>
        <taxon>Anguillidae</taxon>
        <taxon>Anguilla</taxon>
    </lineage>
</organism>
<name>A0A0E9S175_ANGAN</name>
<evidence type="ECO:0000313" key="1">
    <source>
        <dbReference type="EMBL" id="JAH34405.1"/>
    </source>
</evidence>
<sequence>MEDHTHCLHKAN</sequence>
<protein>
    <submittedName>
        <fullName evidence="1">Uncharacterized protein</fullName>
    </submittedName>
</protein>
<reference evidence="1" key="2">
    <citation type="journal article" date="2015" name="Fish Shellfish Immunol.">
        <title>Early steps in the European eel (Anguilla anguilla)-Vibrio vulnificus interaction in the gills: Role of the RtxA13 toxin.</title>
        <authorList>
            <person name="Callol A."/>
            <person name="Pajuelo D."/>
            <person name="Ebbesson L."/>
            <person name="Teles M."/>
            <person name="MacKenzie S."/>
            <person name="Amaro C."/>
        </authorList>
    </citation>
    <scope>NUCLEOTIDE SEQUENCE</scope>
</reference>
<proteinExistence type="predicted"/>
<accession>A0A0E9S175</accession>
<dbReference type="EMBL" id="GBXM01074172">
    <property type="protein sequence ID" value="JAH34405.1"/>
    <property type="molecule type" value="Transcribed_RNA"/>
</dbReference>
<reference evidence="1" key="1">
    <citation type="submission" date="2014-11" db="EMBL/GenBank/DDBJ databases">
        <authorList>
            <person name="Amaro Gonzalez C."/>
        </authorList>
    </citation>
    <scope>NUCLEOTIDE SEQUENCE</scope>
</reference>